<dbReference type="PROSITE" id="PS50015">
    <property type="entry name" value="SAP_B"/>
    <property type="match status" value="1"/>
</dbReference>
<feature type="binding site" evidence="12">
    <location>
        <position position="191"/>
    </location>
    <ligand>
        <name>Zn(2+)</name>
        <dbReference type="ChEBI" id="CHEBI:29105"/>
        <label>1</label>
    </ligand>
</feature>
<dbReference type="InterPro" id="IPR004843">
    <property type="entry name" value="Calcineurin-like_PHP"/>
</dbReference>
<accession>A0AA35RNF6</accession>
<dbReference type="GO" id="GO:0046872">
    <property type="term" value="F:metal ion binding"/>
    <property type="evidence" value="ECO:0007669"/>
    <property type="project" value="UniProtKB-KW"/>
</dbReference>
<feature type="disulfide bond" evidence="13">
    <location>
        <begin position="212"/>
        <end position="233"/>
    </location>
</feature>
<organism evidence="16 17">
    <name type="scientific">Geodia barretti</name>
    <name type="common">Barrett's horny sponge</name>
    <dbReference type="NCBI Taxonomy" id="519541"/>
    <lineage>
        <taxon>Eukaryota</taxon>
        <taxon>Metazoa</taxon>
        <taxon>Porifera</taxon>
        <taxon>Demospongiae</taxon>
        <taxon>Heteroscleromorpha</taxon>
        <taxon>Tetractinellida</taxon>
        <taxon>Astrophorina</taxon>
        <taxon>Geodiidae</taxon>
        <taxon>Geodia</taxon>
    </lineage>
</organism>
<proteinExistence type="inferred from homology"/>
<feature type="binding site" evidence="12">
    <location>
        <position position="193"/>
    </location>
    <ligand>
        <name>Zn(2+)</name>
        <dbReference type="ChEBI" id="CHEBI:29105"/>
        <label>1</label>
    </ligand>
</feature>
<evidence type="ECO:0000313" key="16">
    <source>
        <dbReference type="EMBL" id="CAI8013461.1"/>
    </source>
</evidence>
<keyword evidence="8 13" id="KW-1015">Disulfide bond</keyword>
<keyword evidence="9" id="KW-0325">Glycoprotein</keyword>
<feature type="disulfide bond" evidence="13">
    <location>
        <begin position="374"/>
        <end position="422"/>
    </location>
</feature>
<dbReference type="Pfam" id="PF00149">
    <property type="entry name" value="Metallophos"/>
    <property type="match status" value="1"/>
</dbReference>
<evidence type="ECO:0000256" key="6">
    <source>
        <dbReference type="ARBA" id="ARBA00022801"/>
    </source>
</evidence>
<reference evidence="16" key="1">
    <citation type="submission" date="2023-03" db="EMBL/GenBank/DDBJ databases">
        <authorList>
            <person name="Steffen K."/>
            <person name="Cardenas P."/>
        </authorList>
    </citation>
    <scope>NUCLEOTIDE SEQUENCE</scope>
</reference>
<keyword evidence="5 14" id="KW-0732">Signal</keyword>
<dbReference type="AlphaFoldDB" id="A0AA35RNF6"/>
<sequence>MAKVWLPLLLTAVLLLFSSAPRSAGGSPLHVAGRWSQPNTATFFKDRLKNSLSLTPSISSSSSSPSSLASGFTCDACKAFFEVVRELYDHGFMRDEIAKISVDVCTTLKIEDHTVCSGVISLFKDEVLTVFEKVGLGSDEACNIVVGDSCSKGYDPWHQKWSVPIPGDKPPVTHHSPEPGSPVTGVLHITDIHYDPLYTPGLTRDCGEPLCCRPPNAQGNSSTAAGYWGDYKCDVPYQTLLNLMEHLQKQGSMYEWVYWTGDMPAHSVWTTTRQGLLDMMTNITDLMSTSFGGKPVFPTYGNHEGVPVNSFPPPYITGNMSAEWLYSGSAERWAVWLDKFPEWPTINATIRKGGYYVVKVREHLKVISLQTNFCNTDNYWLLINSTDPAGQLQWLVEQLLQAERDGDKVHIIGHIAPGLHSCNPVWSSNYHLIVNRFESTIVGQFFGHTHHDSVEIHYDDKNVS</sequence>
<keyword evidence="10" id="KW-0326">Glycosidase</keyword>
<keyword evidence="7 12" id="KW-0862">Zinc</keyword>
<name>A0AA35RNF6_GEOBA</name>
<feature type="disulfide bond" evidence="13">
    <location>
        <begin position="206"/>
        <end position="211"/>
    </location>
</feature>
<dbReference type="GO" id="GO:0004767">
    <property type="term" value="F:sphingomyelin phosphodiesterase activity"/>
    <property type="evidence" value="ECO:0007669"/>
    <property type="project" value="UniProtKB-EC"/>
</dbReference>
<feature type="binding site" evidence="12">
    <location>
        <position position="262"/>
    </location>
    <ligand>
        <name>Zn(2+)</name>
        <dbReference type="ChEBI" id="CHEBI:29105"/>
        <label>2</label>
    </ligand>
</feature>
<feature type="non-terminal residue" evidence="16">
    <location>
        <position position="1"/>
    </location>
</feature>
<evidence type="ECO:0000256" key="3">
    <source>
        <dbReference type="ARBA" id="ARBA00022525"/>
    </source>
</evidence>
<feature type="domain" description="Saposin B-type" evidence="15">
    <location>
        <begin position="70"/>
        <end position="154"/>
    </location>
</feature>
<dbReference type="GO" id="GO:0016020">
    <property type="term" value="C:membrane"/>
    <property type="evidence" value="ECO:0007669"/>
    <property type="project" value="GOC"/>
</dbReference>
<keyword evidence="3" id="KW-0964">Secreted</keyword>
<gene>
    <name evidence="16" type="ORF">GBAR_LOCUS8531</name>
</gene>
<dbReference type="GO" id="GO:0005615">
    <property type="term" value="C:extracellular space"/>
    <property type="evidence" value="ECO:0007669"/>
    <property type="project" value="TreeGrafter"/>
</dbReference>
<feature type="chain" id="PRO_5041258405" evidence="14">
    <location>
        <begin position="27"/>
        <end position="464"/>
    </location>
</feature>
<comment type="similarity">
    <text evidence="2">Belongs to the acid sphingomyelinase family.</text>
</comment>
<dbReference type="Proteomes" id="UP001174909">
    <property type="component" value="Unassembled WGS sequence"/>
</dbReference>
<evidence type="ECO:0000256" key="5">
    <source>
        <dbReference type="ARBA" id="ARBA00022729"/>
    </source>
</evidence>
<comment type="subcellular location">
    <subcellularLocation>
        <location evidence="1">Secreted</location>
    </subcellularLocation>
</comment>
<evidence type="ECO:0000256" key="13">
    <source>
        <dbReference type="PIRSR" id="PIRSR000948-2"/>
    </source>
</evidence>
<evidence type="ECO:0000256" key="8">
    <source>
        <dbReference type="ARBA" id="ARBA00023157"/>
    </source>
</evidence>
<evidence type="ECO:0000259" key="15">
    <source>
        <dbReference type="PROSITE" id="PS50015"/>
    </source>
</evidence>
<feature type="binding site" evidence="12">
    <location>
        <position position="414"/>
    </location>
    <ligand>
        <name>Zn(2+)</name>
        <dbReference type="ChEBI" id="CHEBI:29105"/>
        <label>2</label>
    </ligand>
</feature>
<feature type="disulfide bond" evidence="13">
    <location>
        <begin position="74"/>
        <end position="150"/>
    </location>
</feature>
<evidence type="ECO:0000313" key="17">
    <source>
        <dbReference type="Proteomes" id="UP001174909"/>
    </source>
</evidence>
<evidence type="ECO:0000256" key="2">
    <source>
        <dbReference type="ARBA" id="ARBA00008234"/>
    </source>
</evidence>
<feature type="disulfide bond" evidence="13">
    <location>
        <begin position="105"/>
        <end position="116"/>
    </location>
</feature>
<evidence type="ECO:0000256" key="4">
    <source>
        <dbReference type="ARBA" id="ARBA00022723"/>
    </source>
</evidence>
<keyword evidence="17" id="KW-1185">Reference proteome</keyword>
<dbReference type="InterPro" id="IPR041805">
    <property type="entry name" value="ASMase/PPN1_MPP"/>
</dbReference>
<keyword evidence="6" id="KW-0378">Hydrolase</keyword>
<evidence type="ECO:0000256" key="14">
    <source>
        <dbReference type="SAM" id="SignalP"/>
    </source>
</evidence>
<feature type="binding site" evidence="12">
    <location>
        <position position="450"/>
    </location>
    <ligand>
        <name>Zn(2+)</name>
        <dbReference type="ChEBI" id="CHEBI:29105"/>
        <label>1</label>
    </ligand>
</feature>
<comment type="catalytic activity">
    <reaction evidence="11">
        <text>a sphingomyelin + H2O = phosphocholine + an N-acylsphing-4-enine + H(+)</text>
        <dbReference type="Rhea" id="RHEA:19253"/>
        <dbReference type="ChEBI" id="CHEBI:15377"/>
        <dbReference type="ChEBI" id="CHEBI:15378"/>
        <dbReference type="ChEBI" id="CHEBI:17636"/>
        <dbReference type="ChEBI" id="CHEBI:52639"/>
        <dbReference type="ChEBI" id="CHEBI:295975"/>
        <dbReference type="EC" id="3.1.4.12"/>
    </reaction>
    <physiologicalReaction direction="left-to-right" evidence="11">
        <dbReference type="Rhea" id="RHEA:19254"/>
    </physiologicalReaction>
</comment>
<protein>
    <submittedName>
        <fullName evidence="16">Sphingomyelin phosphodiesterase</fullName>
    </submittedName>
</protein>
<dbReference type="Gene3D" id="3.60.21.10">
    <property type="match status" value="1"/>
</dbReference>
<dbReference type="PANTHER" id="PTHR10340:SF34">
    <property type="entry name" value="SPHINGOMYELIN PHOSPHODIESTERASE"/>
    <property type="match status" value="1"/>
</dbReference>
<evidence type="ECO:0000256" key="12">
    <source>
        <dbReference type="PIRSR" id="PIRSR000948-1"/>
    </source>
</evidence>
<dbReference type="SUPFAM" id="SSF47862">
    <property type="entry name" value="Saposin"/>
    <property type="match status" value="1"/>
</dbReference>
<feature type="signal peptide" evidence="14">
    <location>
        <begin position="1"/>
        <end position="26"/>
    </location>
</feature>
<dbReference type="PANTHER" id="PTHR10340">
    <property type="entry name" value="SPHINGOMYELIN PHOSPHODIESTERASE"/>
    <property type="match status" value="1"/>
</dbReference>
<dbReference type="InterPro" id="IPR029052">
    <property type="entry name" value="Metallo-depent_PP-like"/>
</dbReference>
<evidence type="ECO:0000256" key="11">
    <source>
        <dbReference type="ARBA" id="ARBA00047268"/>
    </source>
</evidence>
<dbReference type="EMBL" id="CASHTH010001264">
    <property type="protein sequence ID" value="CAI8013461.1"/>
    <property type="molecule type" value="Genomic_DNA"/>
</dbReference>
<comment type="cofactor">
    <cofactor evidence="12">
        <name>Zn(2+)</name>
        <dbReference type="ChEBI" id="CHEBI:29105"/>
    </cofactor>
    <text evidence="12">Binds 2 Zn(2+) ions per subunit.</text>
</comment>
<evidence type="ECO:0000256" key="9">
    <source>
        <dbReference type="ARBA" id="ARBA00023180"/>
    </source>
</evidence>
<keyword evidence="4 12" id="KW-0479">Metal-binding</keyword>
<evidence type="ECO:0000256" key="7">
    <source>
        <dbReference type="ARBA" id="ARBA00022833"/>
    </source>
</evidence>
<dbReference type="PIRSF" id="PIRSF000948">
    <property type="entry name" value="Sphingomy_PDE"/>
    <property type="match status" value="1"/>
</dbReference>
<feature type="binding site" evidence="12">
    <location>
        <position position="262"/>
    </location>
    <ligand>
        <name>Zn(2+)</name>
        <dbReference type="ChEBI" id="CHEBI:29105"/>
        <label>1</label>
    </ligand>
</feature>
<dbReference type="GO" id="GO:0016798">
    <property type="term" value="F:hydrolase activity, acting on glycosyl bonds"/>
    <property type="evidence" value="ECO:0007669"/>
    <property type="project" value="UniProtKB-KW"/>
</dbReference>
<dbReference type="InterPro" id="IPR008139">
    <property type="entry name" value="SaposinB_dom"/>
</dbReference>
<evidence type="ECO:0000256" key="10">
    <source>
        <dbReference type="ARBA" id="ARBA00023295"/>
    </source>
</evidence>
<dbReference type="CDD" id="cd00842">
    <property type="entry name" value="MPP_ASMase"/>
    <property type="match status" value="1"/>
</dbReference>
<dbReference type="InterPro" id="IPR011001">
    <property type="entry name" value="Saposin-like"/>
</dbReference>
<feature type="binding site" evidence="12">
    <location>
        <position position="302"/>
    </location>
    <ligand>
        <name>Zn(2+)</name>
        <dbReference type="ChEBI" id="CHEBI:29105"/>
        <label>2</label>
    </ligand>
</feature>
<feature type="disulfide bond" evidence="13">
    <location>
        <begin position="77"/>
        <end position="142"/>
    </location>
</feature>
<dbReference type="InterPro" id="IPR011160">
    <property type="entry name" value="Sphingomy_PDE"/>
</dbReference>
<comment type="caution">
    <text evidence="16">The sequence shown here is derived from an EMBL/GenBank/DDBJ whole genome shotgun (WGS) entry which is preliminary data.</text>
</comment>
<dbReference type="SUPFAM" id="SSF56300">
    <property type="entry name" value="Metallo-dependent phosphatases"/>
    <property type="match status" value="1"/>
</dbReference>
<evidence type="ECO:0000256" key="1">
    <source>
        <dbReference type="ARBA" id="ARBA00004613"/>
    </source>
</evidence>
<dbReference type="GO" id="GO:0006685">
    <property type="term" value="P:sphingomyelin catabolic process"/>
    <property type="evidence" value="ECO:0007669"/>
    <property type="project" value="InterPro"/>
</dbReference>
<feature type="binding site" evidence="12">
    <location>
        <position position="448"/>
    </location>
    <ligand>
        <name>Zn(2+)</name>
        <dbReference type="ChEBI" id="CHEBI:29105"/>
        <label>2</label>
    </ligand>
</feature>